<evidence type="ECO:0000313" key="2">
    <source>
        <dbReference type="Proteomes" id="UP000054007"/>
    </source>
</evidence>
<dbReference type="AlphaFoldDB" id="A0A0D7BDE3"/>
<name>A0A0D7BDE3_9AGAR</name>
<evidence type="ECO:0000313" key="1">
    <source>
        <dbReference type="EMBL" id="KIY68562.1"/>
    </source>
</evidence>
<reference evidence="1 2" key="1">
    <citation type="journal article" date="2015" name="Fungal Genet. Biol.">
        <title>Evolution of novel wood decay mechanisms in Agaricales revealed by the genome sequences of Fistulina hepatica and Cylindrobasidium torrendii.</title>
        <authorList>
            <person name="Floudas D."/>
            <person name="Held B.W."/>
            <person name="Riley R."/>
            <person name="Nagy L.G."/>
            <person name="Koehler G."/>
            <person name="Ransdell A.S."/>
            <person name="Younus H."/>
            <person name="Chow J."/>
            <person name="Chiniquy J."/>
            <person name="Lipzen A."/>
            <person name="Tritt A."/>
            <person name="Sun H."/>
            <person name="Haridas S."/>
            <person name="LaButti K."/>
            <person name="Ohm R.A."/>
            <person name="Kues U."/>
            <person name="Blanchette R.A."/>
            <person name="Grigoriev I.V."/>
            <person name="Minto R.E."/>
            <person name="Hibbett D.S."/>
        </authorList>
    </citation>
    <scope>NUCLEOTIDE SEQUENCE [LARGE SCALE GENOMIC DNA]</scope>
    <source>
        <strain evidence="1 2">FP15055 ss-10</strain>
    </source>
</reference>
<dbReference type="EMBL" id="KN880500">
    <property type="protein sequence ID" value="KIY68562.1"/>
    <property type="molecule type" value="Genomic_DNA"/>
</dbReference>
<sequence length="295" mass="32800">MHSLQSIWTFQYGAIQNALRSTGVNSDSHVRRESQRAPTIPGPYSFEPLASSYSHPKGKSIASRWDPLVTSRCNYVPTRGSDHESKFRFERLNHLTLFPLYFHFISESTLASSPAVRTTLTQRWDTYPITGLGMINSTCRILVWAGHSYSYARLAKIRPNRQIRAGLKSWSWESPYGASHGRVNAKTSCGSMLAGIVLIADDDKLKHNTLFTNLEVFPPAGFFAQGPDTSFRIALARGASRSSKLAVVRLDEGQNVKREDFELRTLTCAGFPSGSNLPYMTIPWALFFGSGNVGS</sequence>
<keyword evidence="2" id="KW-1185">Reference proteome</keyword>
<protein>
    <submittedName>
        <fullName evidence="1">Uncharacterized protein</fullName>
    </submittedName>
</protein>
<dbReference type="Proteomes" id="UP000054007">
    <property type="component" value="Unassembled WGS sequence"/>
</dbReference>
<proteinExistence type="predicted"/>
<accession>A0A0D7BDE3</accession>
<organism evidence="1 2">
    <name type="scientific">Cylindrobasidium torrendii FP15055 ss-10</name>
    <dbReference type="NCBI Taxonomy" id="1314674"/>
    <lineage>
        <taxon>Eukaryota</taxon>
        <taxon>Fungi</taxon>
        <taxon>Dikarya</taxon>
        <taxon>Basidiomycota</taxon>
        <taxon>Agaricomycotina</taxon>
        <taxon>Agaricomycetes</taxon>
        <taxon>Agaricomycetidae</taxon>
        <taxon>Agaricales</taxon>
        <taxon>Marasmiineae</taxon>
        <taxon>Physalacriaceae</taxon>
        <taxon>Cylindrobasidium</taxon>
    </lineage>
</organism>
<gene>
    <name evidence="1" type="ORF">CYLTODRAFT_410300</name>
</gene>